<reference evidence="1" key="1">
    <citation type="submission" date="2020-08" db="EMBL/GenBank/DDBJ databases">
        <title>Multicomponent nature underlies the extraordinary mechanical properties of spider dragline silk.</title>
        <authorList>
            <person name="Kono N."/>
            <person name="Nakamura H."/>
            <person name="Mori M."/>
            <person name="Yoshida Y."/>
            <person name="Ohtoshi R."/>
            <person name="Malay A.D."/>
            <person name="Moran D.A.P."/>
            <person name="Tomita M."/>
            <person name="Numata K."/>
            <person name="Arakawa K."/>
        </authorList>
    </citation>
    <scope>NUCLEOTIDE SEQUENCE</scope>
</reference>
<proteinExistence type="predicted"/>
<gene>
    <name evidence="1" type="ORF">TNCV_4723801</name>
</gene>
<evidence type="ECO:0000313" key="1">
    <source>
        <dbReference type="EMBL" id="GFY29252.1"/>
    </source>
</evidence>
<name>A0A8X7BG86_TRICX</name>
<evidence type="ECO:0000313" key="2">
    <source>
        <dbReference type="Proteomes" id="UP000887159"/>
    </source>
</evidence>
<dbReference type="EMBL" id="BMAU01021387">
    <property type="protein sequence ID" value="GFY29252.1"/>
    <property type="molecule type" value="Genomic_DNA"/>
</dbReference>
<sequence>MDSWLVCHEFVPNAAGGPPCPVGKHCTLNLSTAQTSSCWSGVVVRRGRVPEQLSASESSVKFGLAVFQTRLPRKLAPPTDRETPGHWSKRDTLPILGRKWDPVLF</sequence>
<protein>
    <submittedName>
        <fullName evidence="1">Uncharacterized protein</fullName>
    </submittedName>
</protein>
<organism evidence="1 2">
    <name type="scientific">Trichonephila clavipes</name>
    <name type="common">Golden silk orbweaver</name>
    <name type="synonym">Nephila clavipes</name>
    <dbReference type="NCBI Taxonomy" id="2585209"/>
    <lineage>
        <taxon>Eukaryota</taxon>
        <taxon>Metazoa</taxon>
        <taxon>Ecdysozoa</taxon>
        <taxon>Arthropoda</taxon>
        <taxon>Chelicerata</taxon>
        <taxon>Arachnida</taxon>
        <taxon>Araneae</taxon>
        <taxon>Araneomorphae</taxon>
        <taxon>Entelegynae</taxon>
        <taxon>Araneoidea</taxon>
        <taxon>Nephilidae</taxon>
        <taxon>Trichonephila</taxon>
    </lineage>
</organism>
<comment type="caution">
    <text evidence="1">The sequence shown here is derived from an EMBL/GenBank/DDBJ whole genome shotgun (WGS) entry which is preliminary data.</text>
</comment>
<dbReference type="AlphaFoldDB" id="A0A8X7BG86"/>
<keyword evidence="2" id="KW-1185">Reference proteome</keyword>
<accession>A0A8X7BG86</accession>
<dbReference type="Proteomes" id="UP000887159">
    <property type="component" value="Unassembled WGS sequence"/>
</dbReference>